<accession>A0A4C1U220</accession>
<reference evidence="2 3" key="1">
    <citation type="journal article" date="2019" name="Commun. Biol.">
        <title>The bagworm genome reveals a unique fibroin gene that provides high tensile strength.</title>
        <authorList>
            <person name="Kono N."/>
            <person name="Nakamura H."/>
            <person name="Ohtoshi R."/>
            <person name="Tomita M."/>
            <person name="Numata K."/>
            <person name="Arakawa K."/>
        </authorList>
    </citation>
    <scope>NUCLEOTIDE SEQUENCE [LARGE SCALE GENOMIC DNA]</scope>
</reference>
<dbReference type="AlphaFoldDB" id="A0A4C1U220"/>
<organism evidence="2 3">
    <name type="scientific">Eumeta variegata</name>
    <name type="common">Bagworm moth</name>
    <name type="synonym">Eumeta japonica</name>
    <dbReference type="NCBI Taxonomy" id="151549"/>
    <lineage>
        <taxon>Eukaryota</taxon>
        <taxon>Metazoa</taxon>
        <taxon>Ecdysozoa</taxon>
        <taxon>Arthropoda</taxon>
        <taxon>Hexapoda</taxon>
        <taxon>Insecta</taxon>
        <taxon>Pterygota</taxon>
        <taxon>Neoptera</taxon>
        <taxon>Endopterygota</taxon>
        <taxon>Lepidoptera</taxon>
        <taxon>Glossata</taxon>
        <taxon>Ditrysia</taxon>
        <taxon>Tineoidea</taxon>
        <taxon>Psychidae</taxon>
        <taxon>Oiketicinae</taxon>
        <taxon>Eumeta</taxon>
    </lineage>
</organism>
<feature type="region of interest" description="Disordered" evidence="1">
    <location>
        <begin position="152"/>
        <end position="214"/>
    </location>
</feature>
<protein>
    <submittedName>
        <fullName evidence="2">Uncharacterized protein</fullName>
    </submittedName>
</protein>
<feature type="compositionally biased region" description="Basic and acidic residues" evidence="1">
    <location>
        <begin position="197"/>
        <end position="208"/>
    </location>
</feature>
<name>A0A4C1U220_EUMVA</name>
<dbReference type="EMBL" id="BGZK01000118">
    <property type="protein sequence ID" value="GBP20405.1"/>
    <property type="molecule type" value="Genomic_DNA"/>
</dbReference>
<proteinExistence type="predicted"/>
<gene>
    <name evidence="2" type="ORF">EVAR_14654_1</name>
</gene>
<sequence>MDRSITVRTRTLISRLVLRPIELKYKQHKLGGTKRRRGPDFDYRERYLRARYITSARRLIEIITFDPLLYGTSTTKIFNFESTSDNDENPVRAVARDGSPIRHALPPVLHFSRRIRRRQRNPTVTQFMSRAIDPERRSWECDFRETYAVRGKPEPCRTGRAGPGARRRRPSTDLLPTSAAPVKTRSSQPNFWLFTGDAKRPDDGRGGPRDASLSECGERALPTLICRSLFTSALLTRPIKKICSH</sequence>
<evidence type="ECO:0000313" key="3">
    <source>
        <dbReference type="Proteomes" id="UP000299102"/>
    </source>
</evidence>
<evidence type="ECO:0000313" key="2">
    <source>
        <dbReference type="EMBL" id="GBP20405.1"/>
    </source>
</evidence>
<comment type="caution">
    <text evidence="2">The sequence shown here is derived from an EMBL/GenBank/DDBJ whole genome shotgun (WGS) entry which is preliminary data.</text>
</comment>
<keyword evidence="3" id="KW-1185">Reference proteome</keyword>
<evidence type="ECO:0000256" key="1">
    <source>
        <dbReference type="SAM" id="MobiDB-lite"/>
    </source>
</evidence>
<dbReference type="Proteomes" id="UP000299102">
    <property type="component" value="Unassembled WGS sequence"/>
</dbReference>